<dbReference type="Pfam" id="PF13920">
    <property type="entry name" value="zf-C3HC4_3"/>
    <property type="match status" value="1"/>
</dbReference>
<evidence type="ECO:0000256" key="2">
    <source>
        <dbReference type="ARBA" id="ARBA00022833"/>
    </source>
</evidence>
<organism evidence="5 6">
    <name type="scientific">Ranatra chinensis</name>
    <dbReference type="NCBI Taxonomy" id="642074"/>
    <lineage>
        <taxon>Eukaryota</taxon>
        <taxon>Metazoa</taxon>
        <taxon>Ecdysozoa</taxon>
        <taxon>Arthropoda</taxon>
        <taxon>Hexapoda</taxon>
        <taxon>Insecta</taxon>
        <taxon>Pterygota</taxon>
        <taxon>Neoptera</taxon>
        <taxon>Paraneoptera</taxon>
        <taxon>Hemiptera</taxon>
        <taxon>Heteroptera</taxon>
        <taxon>Panheteroptera</taxon>
        <taxon>Nepomorpha</taxon>
        <taxon>Nepidae</taxon>
        <taxon>Ranatrinae</taxon>
        <taxon>Ranatra</taxon>
    </lineage>
</organism>
<evidence type="ECO:0000259" key="4">
    <source>
        <dbReference type="PROSITE" id="PS50089"/>
    </source>
</evidence>
<comment type="caution">
    <text evidence="5">The sequence shown here is derived from an EMBL/GenBank/DDBJ whole genome shotgun (WGS) entry which is preliminary data.</text>
</comment>
<keyword evidence="2" id="KW-0862">Zinc</keyword>
<dbReference type="SUPFAM" id="SSF57850">
    <property type="entry name" value="RING/U-box"/>
    <property type="match status" value="1"/>
</dbReference>
<dbReference type="PROSITE" id="PS50089">
    <property type="entry name" value="ZF_RING_2"/>
    <property type="match status" value="1"/>
</dbReference>
<dbReference type="CDD" id="cd16787">
    <property type="entry name" value="mRING-HC-C3HC5_CGRF1"/>
    <property type="match status" value="1"/>
</dbReference>
<evidence type="ECO:0000256" key="3">
    <source>
        <dbReference type="PROSITE-ProRule" id="PRU00175"/>
    </source>
</evidence>
<reference evidence="5 6" key="1">
    <citation type="submission" date="2024-07" db="EMBL/GenBank/DDBJ databases">
        <title>Chromosome-level genome assembly of the water stick insect Ranatra chinensis (Heteroptera: Nepidae).</title>
        <authorList>
            <person name="Liu X."/>
        </authorList>
    </citation>
    <scope>NUCLEOTIDE SEQUENCE [LARGE SCALE GENOMIC DNA]</scope>
    <source>
        <strain evidence="5">Cailab_2021Rc</strain>
        <tissue evidence="5">Muscle</tissue>
    </source>
</reference>
<dbReference type="Gene3D" id="3.30.40.10">
    <property type="entry name" value="Zinc/RING finger domain, C3HC4 (zinc finger)"/>
    <property type="match status" value="1"/>
</dbReference>
<protein>
    <recommendedName>
        <fullName evidence="4">RING-type domain-containing protein</fullName>
    </recommendedName>
</protein>
<keyword evidence="6" id="KW-1185">Reference proteome</keyword>
<accession>A0ABD0YJ83</accession>
<dbReference type="InterPro" id="IPR042496">
    <property type="entry name" value="CGRF1"/>
</dbReference>
<dbReference type="InterPro" id="IPR013083">
    <property type="entry name" value="Znf_RING/FYVE/PHD"/>
</dbReference>
<evidence type="ECO:0000313" key="6">
    <source>
        <dbReference type="Proteomes" id="UP001558652"/>
    </source>
</evidence>
<evidence type="ECO:0000313" key="5">
    <source>
        <dbReference type="EMBL" id="KAL1122452.1"/>
    </source>
</evidence>
<evidence type="ECO:0000256" key="1">
    <source>
        <dbReference type="ARBA" id="ARBA00022771"/>
    </source>
</evidence>
<gene>
    <name evidence="5" type="ORF">AAG570_002783</name>
</gene>
<dbReference type="Proteomes" id="UP001558652">
    <property type="component" value="Unassembled WGS sequence"/>
</dbReference>
<keyword evidence="1 3" id="KW-0863">Zinc-finger</keyword>
<dbReference type="PANTHER" id="PTHR15379">
    <property type="entry name" value="CELL GROWTH REGULATOR WITH RING FINGER DOMAIN PROTEIN 1"/>
    <property type="match status" value="1"/>
</dbReference>
<keyword evidence="1 3" id="KW-0479">Metal-binding</keyword>
<name>A0ABD0YJ83_9HEMI</name>
<dbReference type="PANTHER" id="PTHR15379:SF2">
    <property type="entry name" value="CELL GROWTH REGULATOR WITH RING FINGER DOMAIN PROTEIN 1"/>
    <property type="match status" value="1"/>
</dbReference>
<proteinExistence type="predicted"/>
<dbReference type="EMBL" id="JBFDAA010000013">
    <property type="protein sequence ID" value="KAL1122452.1"/>
    <property type="molecule type" value="Genomic_DNA"/>
</dbReference>
<dbReference type="InterPro" id="IPR001841">
    <property type="entry name" value="Znf_RING"/>
</dbReference>
<dbReference type="GO" id="GO:0008270">
    <property type="term" value="F:zinc ion binding"/>
    <property type="evidence" value="ECO:0007669"/>
    <property type="project" value="UniProtKB-KW"/>
</dbReference>
<dbReference type="AlphaFoldDB" id="A0ABD0YJ83"/>
<sequence>MTFWIEPGGRRLYCKFKRRIRRIYTTKVSLPFTFKIQDTESSSERLVCLVSSRVDYHMEAYWGVRICDVLKVLKQSSIPEELLLKECCQHVDIFSSSTSHDEKYIVLSRPESFVALGPPPRDSYPLLVILKRDTPGTPQPVDMLALISLIHVKDSLCTLPTAILAQYLKNADGSIWYMEKLYFPSGEDGVEQKCVVCQNFPLSRVILPCRHTCVCAYCFRRLKACPMCRTPIKSYFCVCSEDYMQNLDKPGHLPFANWLHNKLTNLHRWIFR</sequence>
<feature type="domain" description="RING-type" evidence="4">
    <location>
        <begin position="194"/>
        <end position="229"/>
    </location>
</feature>